<dbReference type="AlphaFoldDB" id="A0A3B1DCQ5"/>
<evidence type="ECO:0000256" key="1">
    <source>
        <dbReference type="ARBA" id="ARBA00005323"/>
    </source>
</evidence>
<dbReference type="Gene3D" id="3.20.20.10">
    <property type="entry name" value="Alanine racemase"/>
    <property type="match status" value="1"/>
</dbReference>
<accession>A0A3B1DCQ5</accession>
<organism evidence="4">
    <name type="scientific">hydrothermal vent metagenome</name>
    <dbReference type="NCBI Taxonomy" id="652676"/>
    <lineage>
        <taxon>unclassified sequences</taxon>
        <taxon>metagenomes</taxon>
        <taxon>ecological metagenomes</taxon>
    </lineage>
</organism>
<evidence type="ECO:0000256" key="2">
    <source>
        <dbReference type="ARBA" id="ARBA00023239"/>
    </source>
</evidence>
<dbReference type="InterPro" id="IPR029066">
    <property type="entry name" value="PLP-binding_barrel"/>
</dbReference>
<dbReference type="SMART" id="SM01119">
    <property type="entry name" value="D-ser_dehydrat"/>
    <property type="match status" value="1"/>
</dbReference>
<dbReference type="CDD" id="cd06819">
    <property type="entry name" value="PLPDE_III_LS_D-TA"/>
    <property type="match status" value="1"/>
</dbReference>
<dbReference type="Pfam" id="PF01168">
    <property type="entry name" value="Ala_racemase_N"/>
    <property type="match status" value="1"/>
</dbReference>
<dbReference type="PANTHER" id="PTHR28004">
    <property type="entry name" value="ZGC:162816-RELATED"/>
    <property type="match status" value="1"/>
</dbReference>
<dbReference type="GO" id="GO:0036088">
    <property type="term" value="P:D-serine catabolic process"/>
    <property type="evidence" value="ECO:0007669"/>
    <property type="project" value="TreeGrafter"/>
</dbReference>
<dbReference type="InterPro" id="IPR001608">
    <property type="entry name" value="Ala_racemase_N"/>
</dbReference>
<dbReference type="GO" id="GO:0008721">
    <property type="term" value="F:D-serine ammonia-lyase activity"/>
    <property type="evidence" value="ECO:0007669"/>
    <property type="project" value="TreeGrafter"/>
</dbReference>
<sequence>MTSLNSYHLSSIKSLMPSFLSSSFLGCHQQELDTPSLCIDLDLMEANILRMAKWMTSRGKQWRPHQKCHKTPQIALKQIEAGAMGVTCAKLTEAEVMAEGGVENILVANMIAGDLKWNRAARLSHKCNLILACDHYTQVEPFAAICRKQNVTCQMIIEVNIGLDRVGIPPGVETIQLAQAIDKLEGVELVGIMGYEGHLLQIENQEEKQKKIYAAMNTLKQCRDQLLAAGLCCDIVSAGGTGSFQISADCDGLTEIQAGGGIFADPFYRKLCHLKGHDEALSILTTVVSRPTRTRAIIDAGRKSHYPDFMMPTVKNIPEAKVVCVNAEHCELELSGDSQNLKIGDKIELIPGYADFTTVLHDNFFCFRNQQLETIYPIAARGMLW</sequence>
<gene>
    <name evidence="4" type="ORF">MNBD_PLANCTO02-1211</name>
</gene>
<dbReference type="Pfam" id="PF14031">
    <property type="entry name" value="D-ser_dehydrat"/>
    <property type="match status" value="1"/>
</dbReference>
<proteinExistence type="inferred from homology"/>
<dbReference type="EMBL" id="UOGL01000221">
    <property type="protein sequence ID" value="VAX38552.1"/>
    <property type="molecule type" value="Genomic_DNA"/>
</dbReference>
<reference evidence="4" key="1">
    <citation type="submission" date="2018-06" db="EMBL/GenBank/DDBJ databases">
        <authorList>
            <person name="Zhirakovskaya E."/>
        </authorList>
    </citation>
    <scope>NUCLEOTIDE SEQUENCE</scope>
</reference>
<evidence type="ECO:0000259" key="3">
    <source>
        <dbReference type="SMART" id="SM01119"/>
    </source>
</evidence>
<dbReference type="Gene3D" id="2.40.37.20">
    <property type="entry name" value="D-serine dehydratase-like domain"/>
    <property type="match status" value="1"/>
</dbReference>
<feature type="domain" description="D-serine dehydratase-like" evidence="3">
    <location>
        <begin position="280"/>
        <end position="368"/>
    </location>
</feature>
<dbReference type="SUPFAM" id="SSF51419">
    <property type="entry name" value="PLP-binding barrel"/>
    <property type="match status" value="1"/>
</dbReference>
<comment type="similarity">
    <text evidence="1">Belongs to the DSD1 family.</text>
</comment>
<keyword evidence="2" id="KW-0456">Lyase</keyword>
<evidence type="ECO:0000313" key="4">
    <source>
        <dbReference type="EMBL" id="VAX38552.1"/>
    </source>
</evidence>
<dbReference type="PANTHER" id="PTHR28004:SF2">
    <property type="entry name" value="D-SERINE DEHYDRATASE"/>
    <property type="match status" value="1"/>
</dbReference>
<dbReference type="InterPro" id="IPR051466">
    <property type="entry name" value="D-amino_acid_metab_enzyme"/>
</dbReference>
<dbReference type="InterPro" id="IPR026956">
    <property type="entry name" value="D-ser_dehydrat-like_dom"/>
</dbReference>
<protein>
    <submittedName>
        <fullName evidence="4">Low-specificity D-threonine aldolase</fullName>
    </submittedName>
</protein>
<dbReference type="InterPro" id="IPR042208">
    <property type="entry name" value="D-ser_dehydrat-like_sf"/>
</dbReference>
<name>A0A3B1DCQ5_9ZZZZ</name>